<dbReference type="EMBL" id="CP018135">
    <property type="protein sequence ID" value="APF39862.1"/>
    <property type="molecule type" value="Genomic_DNA"/>
</dbReference>
<keyword evidence="3" id="KW-1185">Reference proteome</keyword>
<dbReference type="RefSeq" id="WP_071893337.1">
    <property type="nucleotide sequence ID" value="NZ_CP018135.1"/>
</dbReference>
<gene>
    <name evidence="2" type="ORF">BHE16_01195</name>
</gene>
<accession>A0A1L2ZLG7</accession>
<sequence length="154" mass="16314">MTTPDQNSSETPETSRVQVSAGTSSPWLKILIQCVIKVGAVAIFAAVVFGVALGGTAAVNVIAGALLVMVFSGISLLVAHIVGKRNPSAVIGAFLAAYVVKVVGFGILVFAFPRPDWLMPSVFLWSSIGAVILWQIAEMFTFARTRWLLYGDTA</sequence>
<protein>
    <recommendedName>
        <fullName evidence="4">ATP synthase</fullName>
    </recommendedName>
</protein>
<feature type="transmembrane region" description="Helical" evidence="1">
    <location>
        <begin position="89"/>
        <end position="111"/>
    </location>
</feature>
<feature type="transmembrane region" description="Helical" evidence="1">
    <location>
        <begin position="61"/>
        <end position="82"/>
    </location>
</feature>
<keyword evidence="1" id="KW-0812">Transmembrane</keyword>
<reference evidence="2 3" key="1">
    <citation type="submission" date="2016-11" db="EMBL/GenBank/DDBJ databases">
        <title>Genome sequencing of Zhihengliuella aestuarii B18 antagonistic to Plasmodiophora brassicae.</title>
        <authorList>
            <person name="Luo Y."/>
        </authorList>
    </citation>
    <scope>NUCLEOTIDE SEQUENCE [LARGE SCALE GENOMIC DNA]</scope>
    <source>
        <strain evidence="2 3">B18</strain>
    </source>
</reference>
<organism evidence="2 3">
    <name type="scientific">Neomicrococcus aestuarii</name>
    <dbReference type="NCBI Taxonomy" id="556325"/>
    <lineage>
        <taxon>Bacteria</taxon>
        <taxon>Bacillati</taxon>
        <taxon>Actinomycetota</taxon>
        <taxon>Actinomycetes</taxon>
        <taxon>Micrococcales</taxon>
        <taxon>Micrococcaceae</taxon>
        <taxon>Neomicrococcus</taxon>
    </lineage>
</organism>
<dbReference type="Proteomes" id="UP000183530">
    <property type="component" value="Chromosome"/>
</dbReference>
<dbReference type="AlphaFoldDB" id="A0A1L2ZLG7"/>
<evidence type="ECO:0000313" key="2">
    <source>
        <dbReference type="EMBL" id="APF39862.1"/>
    </source>
</evidence>
<name>A0A1L2ZLG7_9MICC</name>
<evidence type="ECO:0000313" key="3">
    <source>
        <dbReference type="Proteomes" id="UP000183530"/>
    </source>
</evidence>
<dbReference type="STRING" id="556325.BHE16_01195"/>
<evidence type="ECO:0008006" key="4">
    <source>
        <dbReference type="Google" id="ProtNLM"/>
    </source>
</evidence>
<dbReference type="OrthoDB" id="4951405at2"/>
<evidence type="ECO:0000256" key="1">
    <source>
        <dbReference type="SAM" id="Phobius"/>
    </source>
</evidence>
<proteinExistence type="predicted"/>
<feature type="transmembrane region" description="Helical" evidence="1">
    <location>
        <begin position="34"/>
        <end position="55"/>
    </location>
</feature>
<keyword evidence="1" id="KW-0472">Membrane</keyword>
<feature type="transmembrane region" description="Helical" evidence="1">
    <location>
        <begin position="117"/>
        <end position="137"/>
    </location>
</feature>
<keyword evidence="1" id="KW-1133">Transmembrane helix</keyword>
<dbReference type="KEGG" id="nae:BHE16_01195"/>